<evidence type="ECO:0000313" key="2">
    <source>
        <dbReference type="Proteomes" id="UP000230069"/>
    </source>
</evidence>
<protein>
    <submittedName>
        <fullName evidence="1">Uncharacterized protein</fullName>
    </submittedName>
</protein>
<name>A0A2G5CT77_AQUCA</name>
<proteinExistence type="predicted"/>
<organism evidence="1 2">
    <name type="scientific">Aquilegia coerulea</name>
    <name type="common">Rocky mountain columbine</name>
    <dbReference type="NCBI Taxonomy" id="218851"/>
    <lineage>
        <taxon>Eukaryota</taxon>
        <taxon>Viridiplantae</taxon>
        <taxon>Streptophyta</taxon>
        <taxon>Embryophyta</taxon>
        <taxon>Tracheophyta</taxon>
        <taxon>Spermatophyta</taxon>
        <taxon>Magnoliopsida</taxon>
        <taxon>Ranunculales</taxon>
        <taxon>Ranunculaceae</taxon>
        <taxon>Thalictroideae</taxon>
        <taxon>Aquilegia</taxon>
    </lineage>
</organism>
<dbReference type="InParanoid" id="A0A2G5CT77"/>
<dbReference type="Proteomes" id="UP000230069">
    <property type="component" value="Unassembled WGS sequence"/>
</dbReference>
<dbReference type="AlphaFoldDB" id="A0A2G5CT77"/>
<reference evidence="1 2" key="1">
    <citation type="submission" date="2017-09" db="EMBL/GenBank/DDBJ databases">
        <title>WGS assembly of Aquilegia coerulea Goldsmith.</title>
        <authorList>
            <person name="Hodges S."/>
            <person name="Kramer E."/>
            <person name="Nordborg M."/>
            <person name="Tomkins J."/>
            <person name="Borevitz J."/>
            <person name="Derieg N."/>
            <person name="Yan J."/>
            <person name="Mihaltcheva S."/>
            <person name="Hayes R.D."/>
            <person name="Rokhsar D."/>
        </authorList>
    </citation>
    <scope>NUCLEOTIDE SEQUENCE [LARGE SCALE GENOMIC DNA]</scope>
    <source>
        <strain evidence="2">cv. Goldsmith</strain>
    </source>
</reference>
<dbReference type="EMBL" id="KZ305054">
    <property type="protein sequence ID" value="PIA34481.1"/>
    <property type="molecule type" value="Genomic_DNA"/>
</dbReference>
<keyword evidence="2" id="KW-1185">Reference proteome</keyword>
<evidence type="ECO:0000313" key="1">
    <source>
        <dbReference type="EMBL" id="PIA34481.1"/>
    </source>
</evidence>
<accession>A0A2G5CT77</accession>
<sequence>MSLYARNNLISTGRATLNNRTHNISWLNKLWRMNGMDTCSPFSRANALSFPLCSSLSICHIMNSLPLVNSLLLSVNGKLLRSHVGTSLPVASPITFSFECKTLRSHI</sequence>
<gene>
    <name evidence="1" type="ORF">AQUCO_03700033v1</name>
</gene>